<gene>
    <name evidence="1" type="ORF">PMW86_03440</name>
</gene>
<accession>A0AAW6ANK0</accession>
<dbReference type="AlphaFoldDB" id="A0AAW6ANK0"/>
<dbReference type="RefSeq" id="WP_195363717.1">
    <property type="nucleotide sequence ID" value="NZ_JADMRH010000009.1"/>
</dbReference>
<name>A0AAW6ANK0_9ACTN</name>
<dbReference type="Proteomes" id="UP001212741">
    <property type="component" value="Unassembled WGS sequence"/>
</dbReference>
<proteinExistence type="predicted"/>
<sequence>MESDGEDDRKRIRKTLGLLCAFLGILVVAAYQPSPSVVGGKDDEHISVEVQTLSDIHNGQFEALMPSGCRKKIDMRRKSSSGYVSGLKAGDKWILVFVEDKELDGTVLYPHSAEKVK</sequence>
<organism evidence="1 2">
    <name type="scientific">Collinsella aerofaciens</name>
    <dbReference type="NCBI Taxonomy" id="74426"/>
    <lineage>
        <taxon>Bacteria</taxon>
        <taxon>Bacillati</taxon>
        <taxon>Actinomycetota</taxon>
        <taxon>Coriobacteriia</taxon>
        <taxon>Coriobacteriales</taxon>
        <taxon>Coriobacteriaceae</taxon>
        <taxon>Collinsella</taxon>
    </lineage>
</organism>
<protein>
    <submittedName>
        <fullName evidence="1">Uncharacterized protein</fullName>
    </submittedName>
</protein>
<comment type="caution">
    <text evidence="1">The sequence shown here is derived from an EMBL/GenBank/DDBJ whole genome shotgun (WGS) entry which is preliminary data.</text>
</comment>
<dbReference type="EMBL" id="JAQLEC010000008">
    <property type="protein sequence ID" value="MDB1838647.1"/>
    <property type="molecule type" value="Genomic_DNA"/>
</dbReference>
<evidence type="ECO:0000313" key="2">
    <source>
        <dbReference type="Proteomes" id="UP001212741"/>
    </source>
</evidence>
<evidence type="ECO:0000313" key="1">
    <source>
        <dbReference type="EMBL" id="MDB1838647.1"/>
    </source>
</evidence>
<reference evidence="1" key="1">
    <citation type="submission" date="2023-01" db="EMBL/GenBank/DDBJ databases">
        <title>Human gut microbiome strain richness.</title>
        <authorList>
            <person name="Chen-Liaw A."/>
        </authorList>
    </citation>
    <scope>NUCLEOTIDE SEQUENCE</scope>
    <source>
        <strain evidence="1">D54st1_D6_D54t1_190329</strain>
    </source>
</reference>